<dbReference type="EMBL" id="JAGGJV010000001">
    <property type="protein sequence ID" value="MBP1857140.1"/>
    <property type="molecule type" value="Genomic_DNA"/>
</dbReference>
<accession>A0ABS4EGS1</accession>
<evidence type="ECO:0000313" key="1">
    <source>
        <dbReference type="EMBL" id="MBP1857140.1"/>
    </source>
</evidence>
<keyword evidence="2" id="KW-1185">Reference proteome</keyword>
<reference evidence="1 2" key="1">
    <citation type="submission" date="2021-03" db="EMBL/GenBank/DDBJ databases">
        <title>Genomic Encyclopedia of Type Strains, Phase IV (KMG-IV): sequencing the most valuable type-strain genomes for metagenomic binning, comparative biology and taxonomic classification.</title>
        <authorList>
            <person name="Goeker M."/>
        </authorList>
    </citation>
    <scope>NUCLEOTIDE SEQUENCE [LARGE SCALE GENOMIC DNA]</scope>
    <source>
        <strain evidence="1 2">DSM 26427</strain>
    </source>
</reference>
<name>A0ABS4EGS1_9HYPH</name>
<evidence type="ECO:0000313" key="2">
    <source>
        <dbReference type="Proteomes" id="UP000823786"/>
    </source>
</evidence>
<organism evidence="1 2">
    <name type="scientific">Rhizobium herbae</name>
    <dbReference type="NCBI Taxonomy" id="508661"/>
    <lineage>
        <taxon>Bacteria</taxon>
        <taxon>Pseudomonadati</taxon>
        <taxon>Pseudomonadota</taxon>
        <taxon>Alphaproteobacteria</taxon>
        <taxon>Hyphomicrobiales</taxon>
        <taxon>Rhizobiaceae</taxon>
        <taxon>Rhizobium/Agrobacterium group</taxon>
        <taxon>Rhizobium</taxon>
    </lineage>
</organism>
<protein>
    <recommendedName>
        <fullName evidence="3">AbiV family abortive infection protein</fullName>
    </recommendedName>
</protein>
<gene>
    <name evidence="1" type="ORF">J2Z75_000620</name>
</gene>
<dbReference type="RefSeq" id="WP_209847601.1">
    <property type="nucleotide sequence ID" value="NZ_JAGGJV010000001.1"/>
</dbReference>
<sequence length="248" mass="28435">MSTEAFDLNELARKLSKDQRYSRQARIIEEFSSACSILQDLKVAFQSLMSLVEIQGDDFSRQEFSQSLMMHAVISYCRGLVSRTNNRRTIDVVGKAYSKEQKVMHMAIADLRSTALAHYNKPLGLYAAEWLDDRAVVIRREGAFEVPKDVVVRKNYTKIAVEALADLLETALQYIGNERDRRSEEAWKVLKDMEGDVHFSKLLSECRFHPDEYFSSNLASEAFWLPGDFESETHMPRPGLRAPERASE</sequence>
<dbReference type="Proteomes" id="UP000823786">
    <property type="component" value="Unassembled WGS sequence"/>
</dbReference>
<comment type="caution">
    <text evidence="1">The sequence shown here is derived from an EMBL/GenBank/DDBJ whole genome shotgun (WGS) entry which is preliminary data.</text>
</comment>
<proteinExistence type="predicted"/>
<evidence type="ECO:0008006" key="3">
    <source>
        <dbReference type="Google" id="ProtNLM"/>
    </source>
</evidence>